<dbReference type="InterPro" id="IPR011006">
    <property type="entry name" value="CheY-like_superfamily"/>
</dbReference>
<evidence type="ECO:0000313" key="4">
    <source>
        <dbReference type="EMBL" id="MBB6674615.1"/>
    </source>
</evidence>
<evidence type="ECO:0000256" key="2">
    <source>
        <dbReference type="SAM" id="MobiDB-lite"/>
    </source>
</evidence>
<dbReference type="CDD" id="cd17541">
    <property type="entry name" value="REC_CheB-like"/>
    <property type="match status" value="1"/>
</dbReference>
<comment type="caution">
    <text evidence="4">The sequence shown here is derived from an EMBL/GenBank/DDBJ whole genome shotgun (WGS) entry which is preliminary data.</text>
</comment>
<dbReference type="AlphaFoldDB" id="A0A7X0RVZ3"/>
<dbReference type="Pfam" id="PF00072">
    <property type="entry name" value="Response_reg"/>
    <property type="match status" value="1"/>
</dbReference>
<feature type="domain" description="Response regulatory" evidence="3">
    <location>
        <begin position="5"/>
        <end position="122"/>
    </location>
</feature>
<feature type="modified residue" description="4-aspartylphosphate" evidence="1">
    <location>
        <position position="56"/>
    </location>
</feature>
<feature type="compositionally biased region" description="Basic and acidic residues" evidence="2">
    <location>
        <begin position="169"/>
        <end position="187"/>
    </location>
</feature>
<evidence type="ECO:0000259" key="3">
    <source>
        <dbReference type="PROSITE" id="PS50110"/>
    </source>
</evidence>
<proteinExistence type="predicted"/>
<feature type="non-terminal residue" evidence="4">
    <location>
        <position position="241"/>
    </location>
</feature>
<dbReference type="SUPFAM" id="SSF52172">
    <property type="entry name" value="CheY-like"/>
    <property type="match status" value="1"/>
</dbReference>
<dbReference type="Proteomes" id="UP000547209">
    <property type="component" value="Unassembled WGS sequence"/>
</dbReference>
<dbReference type="PROSITE" id="PS50110">
    <property type="entry name" value="RESPONSE_REGULATORY"/>
    <property type="match status" value="1"/>
</dbReference>
<reference evidence="4 5" key="1">
    <citation type="submission" date="2020-08" db="EMBL/GenBank/DDBJ databases">
        <title>Cohnella phylogeny.</title>
        <authorList>
            <person name="Dunlap C."/>
        </authorList>
    </citation>
    <scope>NUCLEOTIDE SEQUENCE [LARGE SCALE GENOMIC DNA]</scope>
    <source>
        <strain evidence="4 5">DSM 28246</strain>
    </source>
</reference>
<accession>A0A7X0RVZ3</accession>
<dbReference type="SMART" id="SM00448">
    <property type="entry name" value="REC"/>
    <property type="match status" value="1"/>
</dbReference>
<dbReference type="Gene3D" id="3.40.50.2300">
    <property type="match status" value="1"/>
</dbReference>
<sequence length="241" mass="25715">MNAFKVLVVDDSPFMRKVMSDLIATDGAFRVVGTAADGAEALERTRELLPDIITMDLEMPAMNGLEALRRIMAERPTPVIMMSAVTDRGTRDTIKALQYGAIDFIRKPDGSVKLDIRQVGEQLLEKLHTASEMARLGGMRVLAPFQEAGGEPDEVDSREGEAAPQPEAEGGKELTALRESAAARDEDPTANESTLPPPDRKPAPPAPAKSAPAKSAPAKSAAKAQAAPREARPTAEPPART</sequence>
<dbReference type="PANTHER" id="PTHR42872">
    <property type="entry name" value="PROTEIN-GLUTAMATE METHYLESTERASE/PROTEIN-GLUTAMINE GLUTAMINASE"/>
    <property type="match status" value="1"/>
</dbReference>
<dbReference type="GO" id="GO:0000160">
    <property type="term" value="P:phosphorelay signal transduction system"/>
    <property type="evidence" value="ECO:0007669"/>
    <property type="project" value="InterPro"/>
</dbReference>
<gene>
    <name evidence="4" type="ORF">H7C19_28430</name>
</gene>
<dbReference type="EMBL" id="JACJVP010000049">
    <property type="protein sequence ID" value="MBB6674615.1"/>
    <property type="molecule type" value="Genomic_DNA"/>
</dbReference>
<dbReference type="PANTHER" id="PTHR42872:SF6">
    <property type="entry name" value="PROTEIN-GLUTAMATE METHYLESTERASE_PROTEIN-GLUTAMINE GLUTAMINASE"/>
    <property type="match status" value="1"/>
</dbReference>
<dbReference type="InterPro" id="IPR001789">
    <property type="entry name" value="Sig_transdc_resp-reg_receiver"/>
</dbReference>
<keyword evidence="5" id="KW-1185">Reference proteome</keyword>
<evidence type="ECO:0000313" key="5">
    <source>
        <dbReference type="Proteomes" id="UP000547209"/>
    </source>
</evidence>
<organism evidence="4 5">
    <name type="scientific">Cohnella nanjingensis</name>
    <dbReference type="NCBI Taxonomy" id="1387779"/>
    <lineage>
        <taxon>Bacteria</taxon>
        <taxon>Bacillati</taxon>
        <taxon>Bacillota</taxon>
        <taxon>Bacilli</taxon>
        <taxon>Bacillales</taxon>
        <taxon>Paenibacillaceae</taxon>
        <taxon>Cohnella</taxon>
    </lineage>
</organism>
<feature type="region of interest" description="Disordered" evidence="2">
    <location>
        <begin position="148"/>
        <end position="241"/>
    </location>
</feature>
<name>A0A7X0RVZ3_9BACL</name>
<protein>
    <submittedName>
        <fullName evidence="4">Response regulator</fullName>
    </submittedName>
</protein>
<evidence type="ECO:0000256" key="1">
    <source>
        <dbReference type="PROSITE-ProRule" id="PRU00169"/>
    </source>
</evidence>
<feature type="compositionally biased region" description="Low complexity" evidence="2">
    <location>
        <begin position="208"/>
        <end position="228"/>
    </location>
</feature>
<keyword evidence="1" id="KW-0597">Phosphoprotein</keyword>
<dbReference type="RefSeq" id="WP_185672476.1">
    <property type="nucleotide sequence ID" value="NZ_JACJVP010000049.1"/>
</dbReference>